<dbReference type="EMBL" id="LHPF02000022">
    <property type="protein sequence ID" value="PSC70044.1"/>
    <property type="molecule type" value="Genomic_DNA"/>
</dbReference>
<accession>A0A2P6V7H8</accession>
<organism evidence="1 2">
    <name type="scientific">Micractinium conductrix</name>
    <dbReference type="NCBI Taxonomy" id="554055"/>
    <lineage>
        <taxon>Eukaryota</taxon>
        <taxon>Viridiplantae</taxon>
        <taxon>Chlorophyta</taxon>
        <taxon>core chlorophytes</taxon>
        <taxon>Trebouxiophyceae</taxon>
        <taxon>Chlorellales</taxon>
        <taxon>Chlorellaceae</taxon>
        <taxon>Chlorella clade</taxon>
        <taxon>Micractinium</taxon>
    </lineage>
</organism>
<name>A0A2P6V7H8_9CHLO</name>
<protein>
    <submittedName>
        <fullName evidence="1">ATP-dependent DNA helicase</fullName>
    </submittedName>
</protein>
<keyword evidence="1" id="KW-0347">Helicase</keyword>
<proteinExistence type="predicted"/>
<gene>
    <name evidence="1" type="ORF">C2E20_6547</name>
</gene>
<keyword evidence="1" id="KW-0378">Hydrolase</keyword>
<keyword evidence="1" id="KW-0067">ATP-binding</keyword>
<evidence type="ECO:0000313" key="2">
    <source>
        <dbReference type="Proteomes" id="UP000239649"/>
    </source>
</evidence>
<sequence length="76" mass="7754">MPLQQQADGDASEALTSLAAVQRKLLARLEGAHAALAPPSLAADRHAMAEKQLLAPSGARGTHELGSVAQRFGLGG</sequence>
<dbReference type="AlphaFoldDB" id="A0A2P6V7H8"/>
<evidence type="ECO:0000313" key="1">
    <source>
        <dbReference type="EMBL" id="PSC70044.1"/>
    </source>
</evidence>
<keyword evidence="2" id="KW-1185">Reference proteome</keyword>
<comment type="caution">
    <text evidence="1">The sequence shown here is derived from an EMBL/GenBank/DDBJ whole genome shotgun (WGS) entry which is preliminary data.</text>
</comment>
<dbReference type="Proteomes" id="UP000239649">
    <property type="component" value="Unassembled WGS sequence"/>
</dbReference>
<dbReference type="GO" id="GO:0004386">
    <property type="term" value="F:helicase activity"/>
    <property type="evidence" value="ECO:0007669"/>
    <property type="project" value="UniProtKB-KW"/>
</dbReference>
<reference evidence="1 2" key="1">
    <citation type="journal article" date="2018" name="Plant J.">
        <title>Genome sequences of Chlorella sorokiniana UTEX 1602 and Micractinium conductrix SAG 241.80: implications to maltose excretion by a green alga.</title>
        <authorList>
            <person name="Arriola M.B."/>
            <person name="Velmurugan N."/>
            <person name="Zhang Y."/>
            <person name="Plunkett M.H."/>
            <person name="Hondzo H."/>
            <person name="Barney B.M."/>
        </authorList>
    </citation>
    <scope>NUCLEOTIDE SEQUENCE [LARGE SCALE GENOMIC DNA]</scope>
    <source>
        <strain evidence="1 2">SAG 241.80</strain>
    </source>
</reference>
<keyword evidence="1" id="KW-0547">Nucleotide-binding</keyword>